<dbReference type="Proteomes" id="UP000199256">
    <property type="component" value="Unassembled WGS sequence"/>
</dbReference>
<reference evidence="3" key="1">
    <citation type="submission" date="2016-10" db="EMBL/GenBank/DDBJ databases">
        <authorList>
            <person name="Varghese N."/>
            <person name="Submissions S."/>
        </authorList>
    </citation>
    <scope>NUCLEOTIDE SEQUENCE [LARGE SCALE GENOMIC DNA]</scope>
    <source>
        <strain evidence="3">DSM 241</strain>
    </source>
</reference>
<dbReference type="AlphaFoldDB" id="A0A1H7L6Z3"/>
<evidence type="ECO:0008006" key="4">
    <source>
        <dbReference type="Google" id="ProtNLM"/>
    </source>
</evidence>
<organism evidence="2 3">
    <name type="scientific">Ectothiorhodospira marina</name>
    <dbReference type="NCBI Taxonomy" id="1396821"/>
    <lineage>
        <taxon>Bacteria</taxon>
        <taxon>Pseudomonadati</taxon>
        <taxon>Pseudomonadota</taxon>
        <taxon>Gammaproteobacteria</taxon>
        <taxon>Chromatiales</taxon>
        <taxon>Ectothiorhodospiraceae</taxon>
        <taxon>Ectothiorhodospira</taxon>
    </lineage>
</organism>
<name>A0A1H7L6Z3_9GAMM</name>
<gene>
    <name evidence="2" type="ORF">SAMN05444515_10724</name>
</gene>
<evidence type="ECO:0000313" key="2">
    <source>
        <dbReference type="EMBL" id="SEK94225.1"/>
    </source>
</evidence>
<feature type="chain" id="PRO_5011485719" description="DUF3108 domain-containing protein" evidence="1">
    <location>
        <begin position="17"/>
        <end position="236"/>
    </location>
</feature>
<dbReference type="Pfam" id="PF11306">
    <property type="entry name" value="DUF3108"/>
    <property type="match status" value="1"/>
</dbReference>
<proteinExistence type="predicted"/>
<dbReference type="EMBL" id="FOAA01000007">
    <property type="protein sequence ID" value="SEK94225.1"/>
    <property type="molecule type" value="Genomic_DNA"/>
</dbReference>
<keyword evidence="1" id="KW-0732">Signal</keyword>
<evidence type="ECO:0000313" key="3">
    <source>
        <dbReference type="Proteomes" id="UP000199256"/>
    </source>
</evidence>
<accession>A0A1H7L6Z3</accession>
<dbReference type="STRING" id="1396821.SAMN05444515_10724"/>
<feature type="signal peptide" evidence="1">
    <location>
        <begin position="1"/>
        <end position="16"/>
    </location>
</feature>
<protein>
    <recommendedName>
        <fullName evidence="4">DUF3108 domain-containing protein</fullName>
    </recommendedName>
</protein>
<keyword evidence="3" id="KW-1185">Reference proteome</keyword>
<sequence>MALGLTLILACLPVAAQSMPFVPPSYTAEYEAQKLGLSVVGHITLTREGQFLRYRARLRPTGVLSWVRSDEIIEQSIMRLTPQGLRSEEYLYSHTGGSRERLTESRFDWEAYQVTGVHNGKPFELDLPPEAVDRFALQLAMINKLRQGEKAFSQTIVDRHRVRTYHFTVGEPRSITTPMGTMEAIPVIREIKDRDTTVSTWFAPRMNYLPVRLEQEQNGDKVVLNIRSLEWHDPPL</sequence>
<evidence type="ECO:0000256" key="1">
    <source>
        <dbReference type="SAM" id="SignalP"/>
    </source>
</evidence>
<dbReference type="InterPro" id="IPR021457">
    <property type="entry name" value="DUF3108"/>
</dbReference>